<accession>A0A4U3L525</accession>
<comment type="similarity">
    <text evidence="4">Belongs to the biopterin-dependent aromatic amino acid hydroxylase family.</text>
</comment>
<proteinExistence type="inferred from homology"/>
<protein>
    <recommendedName>
        <fullName evidence="6">Phenylalanine-4-hydroxylase</fullName>
        <ecNumber evidence="5">1.14.16.1</ecNumber>
    </recommendedName>
    <alternativeName>
        <fullName evidence="12">Phe-4-monooxygenase</fullName>
    </alternativeName>
</protein>
<dbReference type="Gene3D" id="1.10.800.10">
    <property type="entry name" value="Aromatic amino acid hydroxylase"/>
    <property type="match status" value="1"/>
</dbReference>
<keyword evidence="10 15" id="KW-0503">Monooxygenase</keyword>
<dbReference type="PANTHER" id="PTHR11473:SF24">
    <property type="entry name" value="PHENYLALANINE-4-HYDROXYLASE"/>
    <property type="match status" value="1"/>
</dbReference>
<dbReference type="EC" id="1.14.16.1" evidence="5"/>
<comment type="catalytic activity">
    <reaction evidence="1">
        <text>(6R)-L-erythro-5,6,7,8-tetrahydrobiopterin + L-phenylalanine + O2 = (4aS,6R)-4a-hydroxy-L-erythro-5,6,7,8-tetrahydrobiopterin + L-tyrosine</text>
        <dbReference type="Rhea" id="RHEA:20273"/>
        <dbReference type="ChEBI" id="CHEBI:15379"/>
        <dbReference type="ChEBI" id="CHEBI:15642"/>
        <dbReference type="ChEBI" id="CHEBI:58095"/>
        <dbReference type="ChEBI" id="CHEBI:58315"/>
        <dbReference type="ChEBI" id="CHEBI:59560"/>
        <dbReference type="EC" id="1.14.16.1"/>
    </reaction>
</comment>
<dbReference type="PANTHER" id="PTHR11473">
    <property type="entry name" value="AROMATIC AMINO ACID HYDROXYLASE"/>
    <property type="match status" value="1"/>
</dbReference>
<evidence type="ECO:0000256" key="12">
    <source>
        <dbReference type="ARBA" id="ARBA00029922"/>
    </source>
</evidence>
<evidence type="ECO:0000256" key="1">
    <source>
        <dbReference type="ARBA" id="ARBA00001060"/>
    </source>
</evidence>
<evidence type="ECO:0000256" key="13">
    <source>
        <dbReference type="PIRSR" id="PIRSR601273-2"/>
    </source>
</evidence>
<evidence type="ECO:0000256" key="7">
    <source>
        <dbReference type="ARBA" id="ARBA00022723"/>
    </source>
</evidence>
<organism evidence="15 16">
    <name type="scientific">Ilyomonas limi</name>
    <dbReference type="NCBI Taxonomy" id="2575867"/>
    <lineage>
        <taxon>Bacteria</taxon>
        <taxon>Pseudomonadati</taxon>
        <taxon>Bacteroidota</taxon>
        <taxon>Chitinophagia</taxon>
        <taxon>Chitinophagales</taxon>
        <taxon>Chitinophagaceae</taxon>
        <taxon>Ilyomonas</taxon>
    </lineage>
</organism>
<sequence length="249" mass="29047">MQHNKPTVQDYSTYTPEDFYVWQLLYERQLPFVQASASELYLAALDKIGFNAAEIPHFEETTKRLQHHTGWQLTVVPELVPQKEFFEMLTRKTFPATCWLRALEELDYIEEPDMFHDVFGHVPLLVNSAYAGFMQNFGKLAMKWIDTPEAIPVLARVYWFTIEFGLLHENGKNKIFGAGIISSIGETQHVFKDESQKVPFNIRQMLTTEYRIDTLQPTYFVIDSFEQLCNAIPDIDKQLEQIFSTQLIH</sequence>
<dbReference type="Proteomes" id="UP000305848">
    <property type="component" value="Unassembled WGS sequence"/>
</dbReference>
<dbReference type="InterPro" id="IPR019774">
    <property type="entry name" value="Aromatic-AA_hydroxylase_C"/>
</dbReference>
<evidence type="ECO:0000313" key="15">
    <source>
        <dbReference type="EMBL" id="TKK70235.1"/>
    </source>
</evidence>
<dbReference type="PROSITE" id="PS00367">
    <property type="entry name" value="BH4_AAA_HYDROXYL_1"/>
    <property type="match status" value="1"/>
</dbReference>
<evidence type="ECO:0000256" key="11">
    <source>
        <dbReference type="ARBA" id="ARBA00023232"/>
    </source>
</evidence>
<dbReference type="InterPro" id="IPR005960">
    <property type="entry name" value="Phe-4-hydroxylase_mono"/>
</dbReference>
<dbReference type="NCBIfam" id="TIGR01267">
    <property type="entry name" value="Phe4hydrox_mono"/>
    <property type="match status" value="1"/>
</dbReference>
<dbReference type="CDD" id="cd00361">
    <property type="entry name" value="arom_aa_hydroxylase"/>
    <property type="match status" value="1"/>
</dbReference>
<comment type="caution">
    <text evidence="15">The sequence shown here is derived from an EMBL/GenBank/DDBJ whole genome shotgun (WGS) entry which is preliminary data.</text>
</comment>
<dbReference type="GO" id="GO:0005506">
    <property type="term" value="F:iron ion binding"/>
    <property type="evidence" value="ECO:0007669"/>
    <property type="project" value="InterPro"/>
</dbReference>
<evidence type="ECO:0000256" key="6">
    <source>
        <dbReference type="ARBA" id="ARBA00020276"/>
    </source>
</evidence>
<keyword evidence="9 13" id="KW-0408">Iron</keyword>
<dbReference type="GO" id="GO:0006559">
    <property type="term" value="P:L-phenylalanine catabolic process"/>
    <property type="evidence" value="ECO:0007669"/>
    <property type="project" value="UniProtKB-UniPathway"/>
</dbReference>
<evidence type="ECO:0000256" key="4">
    <source>
        <dbReference type="ARBA" id="ARBA00009712"/>
    </source>
</evidence>
<dbReference type="Pfam" id="PF00351">
    <property type="entry name" value="Biopterin_H"/>
    <property type="match status" value="1"/>
</dbReference>
<dbReference type="RefSeq" id="WP_137260780.1">
    <property type="nucleotide sequence ID" value="NZ_SZQL01000003.1"/>
</dbReference>
<keyword evidence="8 15" id="KW-0560">Oxidoreductase</keyword>
<dbReference type="EMBL" id="SZQL01000003">
    <property type="protein sequence ID" value="TKK70235.1"/>
    <property type="molecule type" value="Genomic_DNA"/>
</dbReference>
<evidence type="ECO:0000256" key="8">
    <source>
        <dbReference type="ARBA" id="ARBA00023002"/>
    </source>
</evidence>
<dbReference type="SUPFAM" id="SSF56534">
    <property type="entry name" value="Aromatic aminoacid monoxygenases, catalytic and oligomerization domains"/>
    <property type="match status" value="1"/>
</dbReference>
<comment type="pathway">
    <text evidence="3">Amino-acid degradation; L-phenylalanine degradation; acetoacetate and fumarate from L-phenylalanine: step 1/6.</text>
</comment>
<feature type="binding site" evidence="13">
    <location>
        <position position="121"/>
    </location>
    <ligand>
        <name>Fe cation</name>
        <dbReference type="ChEBI" id="CHEBI:24875"/>
    </ligand>
</feature>
<dbReference type="InterPro" id="IPR036951">
    <property type="entry name" value="ArAA_hydroxylase_sf"/>
</dbReference>
<dbReference type="InterPro" id="IPR036329">
    <property type="entry name" value="Aro-AA_hydroxylase_C_sf"/>
</dbReference>
<evidence type="ECO:0000259" key="14">
    <source>
        <dbReference type="PROSITE" id="PS51410"/>
    </source>
</evidence>
<dbReference type="UniPathway" id="UPA00139">
    <property type="reaction ID" value="UER00337"/>
</dbReference>
<evidence type="ECO:0000256" key="2">
    <source>
        <dbReference type="ARBA" id="ARBA00001954"/>
    </source>
</evidence>
<evidence type="ECO:0000256" key="5">
    <source>
        <dbReference type="ARBA" id="ARBA00011995"/>
    </source>
</evidence>
<reference evidence="15 16" key="1">
    <citation type="submission" date="2019-05" db="EMBL/GenBank/DDBJ databases">
        <title>Panacibacter sp. strain 17mud1-8 Genome sequencing and assembly.</title>
        <authorList>
            <person name="Chhetri G."/>
        </authorList>
    </citation>
    <scope>NUCLEOTIDE SEQUENCE [LARGE SCALE GENOMIC DNA]</scope>
    <source>
        <strain evidence="15 16">17mud1-8</strain>
    </source>
</reference>
<keyword evidence="16" id="KW-1185">Reference proteome</keyword>
<dbReference type="AlphaFoldDB" id="A0A4U3L525"/>
<dbReference type="OrthoDB" id="9780502at2"/>
<dbReference type="InterPro" id="IPR001273">
    <property type="entry name" value="ArAA_hydroxylase"/>
</dbReference>
<dbReference type="GO" id="GO:0004505">
    <property type="term" value="F:phenylalanine 4-monooxygenase activity"/>
    <property type="evidence" value="ECO:0007669"/>
    <property type="project" value="UniProtKB-EC"/>
</dbReference>
<keyword evidence="7 13" id="KW-0479">Metal-binding</keyword>
<comment type="cofactor">
    <cofactor evidence="2 13">
        <name>Fe(2+)</name>
        <dbReference type="ChEBI" id="CHEBI:29033"/>
    </cofactor>
</comment>
<feature type="binding site" evidence="13">
    <location>
        <position position="116"/>
    </location>
    <ligand>
        <name>Fe cation</name>
        <dbReference type="ChEBI" id="CHEBI:24875"/>
    </ligand>
</feature>
<keyword evidence="11" id="KW-0585">Phenylalanine catabolism</keyword>
<dbReference type="NCBIfam" id="NF008877">
    <property type="entry name" value="PRK11913.1-2"/>
    <property type="match status" value="1"/>
</dbReference>
<evidence type="ECO:0000313" key="16">
    <source>
        <dbReference type="Proteomes" id="UP000305848"/>
    </source>
</evidence>
<evidence type="ECO:0000256" key="10">
    <source>
        <dbReference type="ARBA" id="ARBA00023033"/>
    </source>
</evidence>
<gene>
    <name evidence="15" type="ORF">FC093_05665</name>
</gene>
<evidence type="ECO:0000256" key="9">
    <source>
        <dbReference type="ARBA" id="ARBA00023004"/>
    </source>
</evidence>
<feature type="domain" description="Biopterin-dependent aromatic amino acid hydroxylase family profile" evidence="14">
    <location>
        <begin position="1"/>
        <end position="249"/>
    </location>
</feature>
<dbReference type="InterPro" id="IPR018301">
    <property type="entry name" value="ArAA_hydroxylase_Fe/CU_BS"/>
</dbReference>
<feature type="binding site" evidence="13">
    <location>
        <position position="163"/>
    </location>
    <ligand>
        <name>Fe cation</name>
        <dbReference type="ChEBI" id="CHEBI:24875"/>
    </ligand>
</feature>
<name>A0A4U3L525_9BACT</name>
<dbReference type="PRINTS" id="PR00372">
    <property type="entry name" value="FYWHYDRXLASE"/>
</dbReference>
<evidence type="ECO:0000256" key="3">
    <source>
        <dbReference type="ARBA" id="ARBA00005088"/>
    </source>
</evidence>
<dbReference type="PROSITE" id="PS51410">
    <property type="entry name" value="BH4_AAA_HYDROXYL_2"/>
    <property type="match status" value="1"/>
</dbReference>